<dbReference type="Proteomes" id="UP000528322">
    <property type="component" value="Unassembled WGS sequence"/>
</dbReference>
<feature type="chain" id="PRO_5031516980" evidence="1">
    <location>
        <begin position="23"/>
        <end position="90"/>
    </location>
</feature>
<comment type="caution">
    <text evidence="3">The sequence shown here is derived from an EMBL/GenBank/DDBJ whole genome shotgun (WGS) entry which is preliminary data.</text>
</comment>
<dbReference type="AlphaFoldDB" id="A0A7W8DHS1"/>
<accession>A0A7W8DHS1</accession>
<dbReference type="InterPro" id="IPR036909">
    <property type="entry name" value="Cyt_c-like_dom_sf"/>
</dbReference>
<dbReference type="RefSeq" id="WP_183733809.1">
    <property type="nucleotide sequence ID" value="NZ_JACHID010000015.1"/>
</dbReference>
<name>A0A7W8DHS1_9BACT</name>
<dbReference type="GO" id="GO:0020037">
    <property type="term" value="F:heme binding"/>
    <property type="evidence" value="ECO:0007669"/>
    <property type="project" value="InterPro"/>
</dbReference>
<sequence length="90" mass="9939">MRILLISATLMLVAVMFMAAQADSHTGAGSGDTAVKALIDNRCTSCHGAGRIERAQFDREEWERTVDRMIGHGTSLSRAERDNIVEYLSR</sequence>
<evidence type="ECO:0000313" key="4">
    <source>
        <dbReference type="Proteomes" id="UP000528322"/>
    </source>
</evidence>
<gene>
    <name evidence="3" type="ORF">HNR37_002082</name>
</gene>
<evidence type="ECO:0000259" key="2">
    <source>
        <dbReference type="Pfam" id="PF09098"/>
    </source>
</evidence>
<dbReference type="Pfam" id="PF09098">
    <property type="entry name" value="Dehyd-heme_bind"/>
    <property type="match status" value="1"/>
</dbReference>
<evidence type="ECO:0000256" key="1">
    <source>
        <dbReference type="SAM" id="SignalP"/>
    </source>
</evidence>
<dbReference type="EMBL" id="JACHID010000015">
    <property type="protein sequence ID" value="MBB5022739.1"/>
    <property type="molecule type" value="Genomic_DNA"/>
</dbReference>
<protein>
    <submittedName>
        <fullName evidence="3">DnaJ-class molecular chaperone</fullName>
    </submittedName>
</protein>
<keyword evidence="1" id="KW-0732">Signal</keyword>
<organism evidence="3 4">
    <name type="scientific">Desulfurispira natronophila</name>
    <dbReference type="NCBI Taxonomy" id="682562"/>
    <lineage>
        <taxon>Bacteria</taxon>
        <taxon>Pseudomonadati</taxon>
        <taxon>Chrysiogenota</taxon>
        <taxon>Chrysiogenia</taxon>
        <taxon>Chrysiogenales</taxon>
        <taxon>Chrysiogenaceae</taxon>
        <taxon>Desulfurispira</taxon>
    </lineage>
</organism>
<keyword evidence="4" id="KW-1185">Reference proteome</keyword>
<feature type="signal peptide" evidence="1">
    <location>
        <begin position="1"/>
        <end position="22"/>
    </location>
</feature>
<dbReference type="InterPro" id="IPR015182">
    <property type="entry name" value="QH-AmDH_asu_heme-bd_dom"/>
</dbReference>
<dbReference type="SUPFAM" id="SSF46626">
    <property type="entry name" value="Cytochrome c"/>
    <property type="match status" value="1"/>
</dbReference>
<evidence type="ECO:0000313" key="3">
    <source>
        <dbReference type="EMBL" id="MBB5022739.1"/>
    </source>
</evidence>
<dbReference type="GO" id="GO:0009055">
    <property type="term" value="F:electron transfer activity"/>
    <property type="evidence" value="ECO:0007669"/>
    <property type="project" value="InterPro"/>
</dbReference>
<proteinExistence type="predicted"/>
<dbReference type="Gene3D" id="1.10.760.10">
    <property type="entry name" value="Cytochrome c-like domain"/>
    <property type="match status" value="1"/>
</dbReference>
<reference evidence="3 4" key="1">
    <citation type="submission" date="2020-08" db="EMBL/GenBank/DDBJ databases">
        <title>Genomic Encyclopedia of Type Strains, Phase IV (KMG-IV): sequencing the most valuable type-strain genomes for metagenomic binning, comparative biology and taxonomic classification.</title>
        <authorList>
            <person name="Goeker M."/>
        </authorList>
    </citation>
    <scope>NUCLEOTIDE SEQUENCE [LARGE SCALE GENOMIC DNA]</scope>
    <source>
        <strain evidence="3 4">DSM 22071</strain>
    </source>
</reference>
<feature type="domain" description="Quinohemoprotein amine dehydrogenase alpha subunit haem binding" evidence="2">
    <location>
        <begin position="35"/>
        <end position="89"/>
    </location>
</feature>